<keyword evidence="1" id="KW-0472">Membrane</keyword>
<proteinExistence type="evidence at transcript level"/>
<name>A9NQM3_PICSI</name>
<sequence>MLDMAVELVCRKARLSTGGITIFTTFCLFPYVKSTDGLLNQRNIGLE</sequence>
<feature type="transmembrane region" description="Helical" evidence="1">
    <location>
        <begin position="12"/>
        <end position="32"/>
    </location>
</feature>
<protein>
    <submittedName>
        <fullName evidence="2">Uncharacterized protein</fullName>
    </submittedName>
</protein>
<organism evidence="2">
    <name type="scientific">Picea sitchensis</name>
    <name type="common">Sitka spruce</name>
    <name type="synonym">Pinus sitchensis</name>
    <dbReference type="NCBI Taxonomy" id="3332"/>
    <lineage>
        <taxon>Eukaryota</taxon>
        <taxon>Viridiplantae</taxon>
        <taxon>Streptophyta</taxon>
        <taxon>Embryophyta</taxon>
        <taxon>Tracheophyta</taxon>
        <taxon>Spermatophyta</taxon>
        <taxon>Pinopsida</taxon>
        <taxon>Pinidae</taxon>
        <taxon>Conifers I</taxon>
        <taxon>Pinales</taxon>
        <taxon>Pinaceae</taxon>
        <taxon>Picea</taxon>
    </lineage>
</organism>
<evidence type="ECO:0000256" key="1">
    <source>
        <dbReference type="SAM" id="Phobius"/>
    </source>
</evidence>
<accession>A9NQM3</accession>
<dbReference type="AlphaFoldDB" id="A9NQM3"/>
<evidence type="ECO:0000313" key="2">
    <source>
        <dbReference type="EMBL" id="ABK22934.1"/>
    </source>
</evidence>
<keyword evidence="1" id="KW-0812">Transmembrane</keyword>
<reference evidence="2" key="1">
    <citation type="journal article" date="2008" name="BMC Genomics">
        <title>A conifer genomics resource of 200,000 spruce (Picea spp.) ESTs and 6,464 high-quality, sequence-finished full-length cDNAs for Sitka spruce (Picea sitchensis).</title>
        <authorList>
            <person name="Ralph S.G."/>
            <person name="Chun H.J."/>
            <person name="Kolosova N."/>
            <person name="Cooper D."/>
            <person name="Oddy C."/>
            <person name="Ritland C.E."/>
            <person name="Kirkpatrick R."/>
            <person name="Moore R."/>
            <person name="Barber S."/>
            <person name="Holt R.A."/>
            <person name="Jones S.J."/>
            <person name="Marra M.A."/>
            <person name="Douglas C.J."/>
            <person name="Ritland K."/>
            <person name="Bohlmann J."/>
        </authorList>
    </citation>
    <scope>NUCLEOTIDE SEQUENCE</scope>
    <source>
        <tissue evidence="2">Green portion of the leader tissue</tissue>
    </source>
</reference>
<dbReference type="EMBL" id="EF083593">
    <property type="protein sequence ID" value="ABK22934.1"/>
    <property type="molecule type" value="mRNA"/>
</dbReference>
<keyword evidence="1" id="KW-1133">Transmembrane helix</keyword>